<dbReference type="InterPro" id="IPR050816">
    <property type="entry name" value="Flavin-dep_Halogenase_NPB"/>
</dbReference>
<evidence type="ECO:0000256" key="1">
    <source>
        <dbReference type="ARBA" id="ARBA00038396"/>
    </source>
</evidence>
<evidence type="ECO:0000256" key="2">
    <source>
        <dbReference type="PIRSR" id="PIRSR011396-1"/>
    </source>
</evidence>
<proteinExistence type="inferred from homology"/>
<gene>
    <name evidence="4" type="primary">prnA</name>
    <name evidence="4" type="ORF">C1752_00786</name>
</gene>
<dbReference type="EMBL" id="PQWO01000002">
    <property type="protein sequence ID" value="PZD74509.1"/>
    <property type="molecule type" value="Genomic_DNA"/>
</dbReference>
<dbReference type="RefSeq" id="WP_110984764.1">
    <property type="nucleotide sequence ID" value="NZ_CAWNWM010000002.1"/>
</dbReference>
<protein>
    <submittedName>
        <fullName evidence="4">Flavin-dependent tryptophan halogenase PrnA</fullName>
        <ecNumber evidence="4">1.14.19.9</ecNumber>
    </submittedName>
</protein>
<name>A0A2W1JMJ0_9CYAN</name>
<keyword evidence="3" id="KW-0274">FAD</keyword>
<feature type="binding site" evidence="3">
    <location>
        <position position="340"/>
    </location>
    <ligand>
        <name>FAD</name>
        <dbReference type="ChEBI" id="CHEBI:57692"/>
    </ligand>
</feature>
<feature type="binding site" evidence="3">
    <location>
        <position position="79"/>
    </location>
    <ligand>
        <name>7-chloro-L-tryptophan</name>
        <dbReference type="ChEBI" id="CHEBI:58713"/>
    </ligand>
</feature>
<feature type="active site" evidence="2">
    <location>
        <position position="79"/>
    </location>
</feature>
<dbReference type="PANTHER" id="PTHR43747">
    <property type="entry name" value="FAD-BINDING PROTEIN"/>
    <property type="match status" value="1"/>
</dbReference>
<dbReference type="SUPFAM" id="SSF51905">
    <property type="entry name" value="FAD/NAD(P)-binding domain"/>
    <property type="match status" value="1"/>
</dbReference>
<comment type="caution">
    <text evidence="4">The sequence shown here is derived from an EMBL/GenBank/DDBJ whole genome shotgun (WGS) entry which is preliminary data.</text>
</comment>
<dbReference type="PIRSF" id="PIRSF011396">
    <property type="entry name" value="Trp_halogenase"/>
    <property type="match status" value="1"/>
</dbReference>
<dbReference type="Gene3D" id="3.50.50.60">
    <property type="entry name" value="FAD/NAD(P)-binding domain"/>
    <property type="match status" value="1"/>
</dbReference>
<feature type="binding site" evidence="3">
    <location>
        <position position="353"/>
    </location>
    <ligand>
        <name>FAD</name>
        <dbReference type="ChEBI" id="CHEBI:57692"/>
    </ligand>
</feature>
<organism evidence="4 5">
    <name type="scientific">Acaryochloris thomasi RCC1774</name>
    <dbReference type="NCBI Taxonomy" id="1764569"/>
    <lineage>
        <taxon>Bacteria</taxon>
        <taxon>Bacillati</taxon>
        <taxon>Cyanobacteriota</taxon>
        <taxon>Cyanophyceae</taxon>
        <taxon>Acaryochloridales</taxon>
        <taxon>Acaryochloridaceae</taxon>
        <taxon>Acaryochloris</taxon>
        <taxon>Acaryochloris thomasi</taxon>
    </lineage>
</organism>
<keyword evidence="3" id="KW-0547">Nucleotide-binding</keyword>
<dbReference type="PANTHER" id="PTHR43747:SF4">
    <property type="entry name" value="FLAVIN-DEPENDENT TRYPTOPHAN HALOGENASE"/>
    <property type="match status" value="1"/>
</dbReference>
<evidence type="ECO:0000313" key="5">
    <source>
        <dbReference type="Proteomes" id="UP000248857"/>
    </source>
</evidence>
<dbReference type="InterPro" id="IPR036188">
    <property type="entry name" value="FAD/NAD-bd_sf"/>
</dbReference>
<evidence type="ECO:0000313" key="4">
    <source>
        <dbReference type="EMBL" id="PZD74509.1"/>
    </source>
</evidence>
<dbReference type="GO" id="GO:0004497">
    <property type="term" value="F:monooxygenase activity"/>
    <property type="evidence" value="ECO:0007669"/>
    <property type="project" value="InterPro"/>
</dbReference>
<keyword evidence="5" id="KW-1185">Reference proteome</keyword>
<keyword evidence="4" id="KW-0560">Oxidoreductase</keyword>
<dbReference type="OrthoDB" id="8868802at2"/>
<dbReference type="AlphaFoldDB" id="A0A2W1JMJ0"/>
<dbReference type="GO" id="GO:0000166">
    <property type="term" value="F:nucleotide binding"/>
    <property type="evidence" value="ECO:0007669"/>
    <property type="project" value="UniProtKB-KW"/>
</dbReference>
<feature type="binding site" evidence="3">
    <location>
        <begin position="13"/>
        <end position="16"/>
    </location>
    <ligand>
        <name>FAD</name>
        <dbReference type="ChEBI" id="CHEBI:57692"/>
    </ligand>
</feature>
<dbReference type="InterPro" id="IPR006905">
    <property type="entry name" value="Flavin_halogenase"/>
</dbReference>
<accession>A0A2W1JMJ0</accession>
<dbReference type="InterPro" id="IPR033856">
    <property type="entry name" value="Trp_halogen"/>
</dbReference>
<feature type="binding site" evidence="3">
    <location>
        <position position="349"/>
    </location>
    <ligand>
        <name>L-tryptophan</name>
        <dbReference type="ChEBI" id="CHEBI:57912"/>
    </ligand>
</feature>
<sequence length="529" mass="59806">MNQPIQKILIVGGGTAGWMTASYLTKALGNDVEISLIESDVVKKIGVGEATLPSLQQVFFNFLGIPEEEWMQQVNGSYKVGVKFVNWSQTPSPGRPDKSFYHIFGGMPTCEGIPLQQYWLRKHLAGETAGAMQYACYSEAALLDQKLSPVFCDRNPAMYYAWHFDAHLVAEYLTKWSTERGVNRIVDDVVEVALSPETGNIQSVLTKTGQQLTADLFIDCSGFRSLLLGKALSEPFIEMNDALLCDSAVATPVPHDDDQHGIEPYTSAIAMKHGWTWKTPMQGRFGTGYVYSSQSCSQDEATQEFQQLWNLDERQPLKHLKFRVGRTERAWVKNCVGIGLASSFLEPLESTGIYFIYATLYQLVKHWPSQALEPQLQKQFNRKVTWMFDDCRDFVQMHYFTTGREDTVFWQTNRYDLKKSDSIQEKLDLYKAGLPVGAVVSNSADYYSAFDFEFENFWSNSNYYCVLAGMGVYPDQSPPILEHNPQAVEKAEQIFADIRLRTNALAQQLPSTHQALQSLHQNHSFRAAA</sequence>
<dbReference type="Pfam" id="PF04820">
    <property type="entry name" value="Trp_halogenase"/>
    <property type="match status" value="1"/>
</dbReference>
<comment type="similarity">
    <text evidence="1">Belongs to the flavin-dependent halogenase family. Bacterial tryptophan halogenase subfamily.</text>
</comment>
<reference evidence="4 5" key="1">
    <citation type="journal article" date="2018" name="Sci. Rep.">
        <title>A novel species of the marine cyanobacterium Acaryochloris with a unique pigment content and lifestyle.</title>
        <authorList>
            <person name="Partensky F."/>
            <person name="Six C."/>
            <person name="Ratin M."/>
            <person name="Garczarek L."/>
            <person name="Vaulot D."/>
            <person name="Probert I."/>
            <person name="Calteau A."/>
            <person name="Gourvil P."/>
            <person name="Marie D."/>
            <person name="Grebert T."/>
            <person name="Bouchier C."/>
            <person name="Le Panse S."/>
            <person name="Gachenot M."/>
            <person name="Rodriguez F."/>
            <person name="Garrido J.L."/>
        </authorList>
    </citation>
    <scope>NUCLEOTIDE SEQUENCE [LARGE SCALE GENOMIC DNA]</scope>
    <source>
        <strain evidence="4 5">RCC1774</strain>
    </source>
</reference>
<dbReference type="Proteomes" id="UP000248857">
    <property type="component" value="Unassembled WGS sequence"/>
</dbReference>
<keyword evidence="3" id="KW-0285">Flavoprotein</keyword>
<dbReference type="EC" id="1.14.19.9" evidence="4"/>
<feature type="binding site" evidence="3">
    <location>
        <position position="189"/>
    </location>
    <ligand>
        <name>FAD</name>
        <dbReference type="ChEBI" id="CHEBI:57692"/>
    </ligand>
</feature>
<evidence type="ECO:0000256" key="3">
    <source>
        <dbReference type="PIRSR" id="PIRSR011396-2"/>
    </source>
</evidence>